<evidence type="ECO:0000313" key="2">
    <source>
        <dbReference type="EMBL" id="TKW41603.1"/>
    </source>
</evidence>
<feature type="region of interest" description="Disordered" evidence="1">
    <location>
        <begin position="1"/>
        <end position="183"/>
    </location>
</feature>
<feature type="compositionally biased region" description="Low complexity" evidence="1">
    <location>
        <begin position="65"/>
        <end position="76"/>
    </location>
</feature>
<proteinExistence type="predicted"/>
<gene>
    <name evidence="2" type="ORF">SEVIR_1G327600v2</name>
</gene>
<name>A0A4U6WIC9_SETVI</name>
<keyword evidence="3" id="KW-1185">Reference proteome</keyword>
<protein>
    <submittedName>
        <fullName evidence="2">Uncharacterized protein</fullName>
    </submittedName>
</protein>
<dbReference type="EMBL" id="CM016552">
    <property type="protein sequence ID" value="TKW41603.1"/>
    <property type="molecule type" value="Genomic_DNA"/>
</dbReference>
<feature type="compositionally biased region" description="Basic and acidic residues" evidence="1">
    <location>
        <begin position="123"/>
        <end position="132"/>
    </location>
</feature>
<evidence type="ECO:0000256" key="1">
    <source>
        <dbReference type="SAM" id="MobiDB-lite"/>
    </source>
</evidence>
<reference evidence="2" key="1">
    <citation type="submission" date="2019-03" db="EMBL/GenBank/DDBJ databases">
        <title>WGS assembly of Setaria viridis.</title>
        <authorList>
            <person name="Huang P."/>
            <person name="Jenkins J."/>
            <person name="Grimwood J."/>
            <person name="Barry K."/>
            <person name="Healey A."/>
            <person name="Mamidi S."/>
            <person name="Sreedasyam A."/>
            <person name="Shu S."/>
            <person name="Feldman M."/>
            <person name="Wu J."/>
            <person name="Yu Y."/>
            <person name="Chen C."/>
            <person name="Johnson J."/>
            <person name="Rokhsar D."/>
            <person name="Baxter I."/>
            <person name="Schmutz J."/>
            <person name="Brutnell T."/>
            <person name="Kellogg E."/>
        </authorList>
    </citation>
    <scope>NUCLEOTIDE SEQUENCE [LARGE SCALE GENOMIC DNA]</scope>
</reference>
<dbReference type="Gramene" id="TKW41603">
    <property type="protein sequence ID" value="TKW41603"/>
    <property type="gene ID" value="SEVIR_1G327600v2"/>
</dbReference>
<organism evidence="2 3">
    <name type="scientific">Setaria viridis</name>
    <name type="common">Green bristlegrass</name>
    <name type="synonym">Setaria italica subsp. viridis</name>
    <dbReference type="NCBI Taxonomy" id="4556"/>
    <lineage>
        <taxon>Eukaryota</taxon>
        <taxon>Viridiplantae</taxon>
        <taxon>Streptophyta</taxon>
        <taxon>Embryophyta</taxon>
        <taxon>Tracheophyta</taxon>
        <taxon>Spermatophyta</taxon>
        <taxon>Magnoliopsida</taxon>
        <taxon>Liliopsida</taxon>
        <taxon>Poales</taxon>
        <taxon>Poaceae</taxon>
        <taxon>PACMAD clade</taxon>
        <taxon>Panicoideae</taxon>
        <taxon>Panicodae</taxon>
        <taxon>Paniceae</taxon>
        <taxon>Cenchrinae</taxon>
        <taxon>Setaria</taxon>
    </lineage>
</organism>
<accession>A0A4U6WIC9</accession>
<evidence type="ECO:0000313" key="3">
    <source>
        <dbReference type="Proteomes" id="UP000298652"/>
    </source>
</evidence>
<dbReference type="Proteomes" id="UP000298652">
    <property type="component" value="Chromosome 1"/>
</dbReference>
<feature type="compositionally biased region" description="Polar residues" evidence="1">
    <location>
        <begin position="25"/>
        <end position="35"/>
    </location>
</feature>
<sequence>MVEGGSSGEWPREGGGFGRGASRTCEANESMTTMSDEVAAIGRRRRRREERAMAISAGRAEHLPTTQAGGTASTGGRNWTPARRQVEGPSLPPPHHHLKEDEEAKVVARPTATRTKRRGRVAGGREEHEKRSMSAHASGRTVHPDYAAVSGGLTGLRWRGGGRRTRRGEARQPGGGKEMASEAEHRVWQRAARDLRENGFNYYWVAARGGAKAGSTAFPLSFFHSVSFLLLPTFRSGVSSNSGVVVLATRCLGIDSVGALADQALARPFELLPVVLTAGPRAVVPWEPCAVPAVTCRRGRAPALRRGASLLACWAWHPDLGLPMAAPPRRCLGLRAP</sequence>
<dbReference type="AlphaFoldDB" id="A0A4U6WIC9"/>